<accession>A0ACB8III7</accession>
<evidence type="ECO:0000313" key="2">
    <source>
        <dbReference type="Proteomes" id="UP000829398"/>
    </source>
</evidence>
<name>A0ACB8III7_CITSI</name>
<organism evidence="1 2">
    <name type="scientific">Citrus sinensis</name>
    <name type="common">Sweet orange</name>
    <name type="synonym">Citrus aurantium var. sinensis</name>
    <dbReference type="NCBI Taxonomy" id="2711"/>
    <lineage>
        <taxon>Eukaryota</taxon>
        <taxon>Viridiplantae</taxon>
        <taxon>Streptophyta</taxon>
        <taxon>Embryophyta</taxon>
        <taxon>Tracheophyta</taxon>
        <taxon>Spermatophyta</taxon>
        <taxon>Magnoliopsida</taxon>
        <taxon>eudicotyledons</taxon>
        <taxon>Gunneridae</taxon>
        <taxon>Pentapetalae</taxon>
        <taxon>rosids</taxon>
        <taxon>malvids</taxon>
        <taxon>Sapindales</taxon>
        <taxon>Rutaceae</taxon>
        <taxon>Aurantioideae</taxon>
        <taxon>Citrus</taxon>
    </lineage>
</organism>
<evidence type="ECO:0000313" key="1">
    <source>
        <dbReference type="EMBL" id="KAH9696877.1"/>
    </source>
</evidence>
<reference evidence="2" key="1">
    <citation type="journal article" date="2023" name="Hortic. Res.">
        <title>A chromosome-level phased genome enabling allele-level studies in sweet orange: a case study on citrus Huanglongbing tolerance.</title>
        <authorList>
            <person name="Wu B."/>
            <person name="Yu Q."/>
            <person name="Deng Z."/>
            <person name="Duan Y."/>
            <person name="Luo F."/>
            <person name="Gmitter F. Jr."/>
        </authorList>
    </citation>
    <scope>NUCLEOTIDE SEQUENCE [LARGE SCALE GENOMIC DNA]</scope>
    <source>
        <strain evidence="2">cv. Valencia</strain>
    </source>
</reference>
<proteinExistence type="predicted"/>
<dbReference type="EMBL" id="CM039177">
    <property type="protein sequence ID" value="KAH9696877.1"/>
    <property type="molecule type" value="Genomic_DNA"/>
</dbReference>
<keyword evidence="2" id="KW-1185">Reference proteome</keyword>
<gene>
    <name evidence="1" type="ORF">KPL71_023367</name>
</gene>
<sequence>MLMGTAINGATSISFSITTVLTLLLFIPINGQDQFTIIEATIDEIQTAFDQNKLTSTQLVEFYITQIETLNPRLRSVIEVNPDARSQAEKADLERKRNQGRRFLGELHGIPVLLKDTFATKDKLNTSAGSYALVGSVVPRDATVVERLRDAGAVILGKASLTEWYSFRALGKIPNGWCARAGQAKAISVNKTSYGGGTRVPSSEFCRNPKMCTTTQLVSTGLSECSVVMLWTCAVAAAFFLTLWDAIDVLFYKIKSLELYWVDSRTNLTYANGRLPLVGCTTSAFDAKNLHTSGLNAEVVCPTSGSLPFGLVRVLSLNKSNNSFHDHSLNFVVLLKSWDPCGSSSGSAISVAANMVTVSLGSETHGSILCPADRNSVVGLKPTVGLTSRAGVIPVLPQHDTIGAISRTVSDAVYLLDVIVGFDSRDYEATSEAARYIPVGGYKQFLNENGLKGKRLGVVRNLFSNALNGSTVITAFENHLNTLRQSGATIVDDLEMANVDVISNPGKSGELTAMLAGFKIALNEYLQELVSSPVRSLADVIAFNQNNADMEKTKEYGQGTFISAEKTSGFGEKERKAVELMEKLSRDGIEKLMTENELDALVTPGTRVISVLALGGYPGITVPAGYEGNQMPFGICFGGLKGTEPKLIEIAYAFEQATMIRRPPFGTPFWIDER</sequence>
<protein>
    <submittedName>
        <fullName evidence="1">Amidase</fullName>
    </submittedName>
</protein>
<dbReference type="Proteomes" id="UP000829398">
    <property type="component" value="Chromosome 8"/>
</dbReference>
<comment type="caution">
    <text evidence="1">The sequence shown here is derived from an EMBL/GenBank/DDBJ whole genome shotgun (WGS) entry which is preliminary data.</text>
</comment>